<accession>N6UE02</accession>
<dbReference type="GO" id="GO:0006260">
    <property type="term" value="P:DNA replication"/>
    <property type="evidence" value="ECO:0007669"/>
    <property type="project" value="UniProtKB-KW"/>
</dbReference>
<evidence type="ECO:0000256" key="3">
    <source>
        <dbReference type="ARBA" id="ARBA00022705"/>
    </source>
</evidence>
<dbReference type="InterPro" id="IPR031657">
    <property type="entry name" value="REPA_OB_2"/>
</dbReference>
<evidence type="ECO:0000256" key="6">
    <source>
        <dbReference type="ARBA" id="ARBA00022833"/>
    </source>
</evidence>
<dbReference type="Pfam" id="PF08646">
    <property type="entry name" value="Rep_fac-A_C"/>
    <property type="match status" value="1"/>
</dbReference>
<dbReference type="CDD" id="cd04476">
    <property type="entry name" value="RPA1_DBD_C"/>
    <property type="match status" value="1"/>
</dbReference>
<dbReference type="Pfam" id="PF16900">
    <property type="entry name" value="REPA_OB_2"/>
    <property type="match status" value="2"/>
</dbReference>
<comment type="similarity">
    <text evidence="2">Belongs to the replication factor A protein 1 family.</text>
</comment>
<feature type="non-terminal residue" evidence="9">
    <location>
        <position position="1"/>
    </location>
</feature>
<keyword evidence="3" id="KW-0235">DNA replication</keyword>
<dbReference type="OrthoDB" id="1751331at2759"/>
<dbReference type="HOGENOM" id="CLU_886844_0_0_1"/>
<dbReference type="OMA" id="NPEITEC"/>
<dbReference type="GO" id="GO:0003677">
    <property type="term" value="F:DNA binding"/>
    <property type="evidence" value="ECO:0007669"/>
    <property type="project" value="UniProtKB-KW"/>
</dbReference>
<name>N6UE02_DENPD</name>
<proteinExistence type="inferred from homology"/>
<evidence type="ECO:0000256" key="8">
    <source>
        <dbReference type="ARBA" id="ARBA00023242"/>
    </source>
</evidence>
<organism evidence="9">
    <name type="scientific">Dendroctonus ponderosae</name>
    <name type="common">Mountain pine beetle</name>
    <dbReference type="NCBI Taxonomy" id="77166"/>
    <lineage>
        <taxon>Eukaryota</taxon>
        <taxon>Metazoa</taxon>
        <taxon>Ecdysozoa</taxon>
        <taxon>Arthropoda</taxon>
        <taxon>Hexapoda</taxon>
        <taxon>Insecta</taxon>
        <taxon>Pterygota</taxon>
        <taxon>Neoptera</taxon>
        <taxon>Endopterygota</taxon>
        <taxon>Coleoptera</taxon>
        <taxon>Polyphaga</taxon>
        <taxon>Cucujiformia</taxon>
        <taxon>Curculionidae</taxon>
        <taxon>Scolytinae</taxon>
        <taxon>Dendroctonus</taxon>
    </lineage>
</organism>
<dbReference type="PANTHER" id="PTHR47165:SF4">
    <property type="entry name" value="OS03G0429900 PROTEIN"/>
    <property type="match status" value="1"/>
</dbReference>
<keyword evidence="7" id="KW-0238">DNA-binding</keyword>
<dbReference type="Gene3D" id="2.40.50.140">
    <property type="entry name" value="Nucleic acid-binding proteins"/>
    <property type="match status" value="4"/>
</dbReference>
<evidence type="ECO:0000256" key="7">
    <source>
        <dbReference type="ARBA" id="ARBA00023125"/>
    </source>
</evidence>
<comment type="subcellular location">
    <subcellularLocation>
        <location evidence="1">Nucleus</location>
    </subcellularLocation>
</comment>
<dbReference type="CDD" id="cd04475">
    <property type="entry name" value="RPA1_DBD_B"/>
    <property type="match status" value="2"/>
</dbReference>
<dbReference type="FunFam" id="2.40.50.140:FF:000064">
    <property type="entry name" value="Replication protein A subunit"/>
    <property type="match status" value="2"/>
</dbReference>
<keyword evidence="4" id="KW-0479">Metal-binding</keyword>
<dbReference type="PANTHER" id="PTHR47165">
    <property type="entry name" value="OS03G0429900 PROTEIN"/>
    <property type="match status" value="1"/>
</dbReference>
<reference evidence="9" key="1">
    <citation type="journal article" date="2013" name="Genome Biol.">
        <title>Draft genome of the mountain pine beetle, Dendroctonus ponderosae Hopkins, a major forest pest.</title>
        <authorList>
            <person name="Keeling C.I."/>
            <person name="Yuen M.M."/>
            <person name="Liao N.Y."/>
            <person name="Docking T.R."/>
            <person name="Chan S.K."/>
            <person name="Taylor G.A."/>
            <person name="Palmquist D.L."/>
            <person name="Jackman S.D."/>
            <person name="Nguyen A."/>
            <person name="Li M."/>
            <person name="Henderson H."/>
            <person name="Janes J.K."/>
            <person name="Zhao Y."/>
            <person name="Pandoh P."/>
            <person name="Moore R."/>
            <person name="Sperling F.A."/>
            <person name="Huber D.P."/>
            <person name="Birol I."/>
            <person name="Jones S.J."/>
            <person name="Bohlmann J."/>
        </authorList>
    </citation>
    <scope>NUCLEOTIDE SEQUENCE</scope>
</reference>
<sequence length="390" mass="42843">MGDNVDKVYYISGCQLKPANKQFNSLKNEYEMAMSNETVIEECLDDDLSKVQTQYDFVEISKIVELEANQTIDVLGVAKSTGELEKFQARSGRELQKKEIQLVDRSNSSVTLTLWGAQAENFDGSGNPVIALKGARISEFGGGKTLSTISGTLLKINPEITECYQLKGWFESDGMNANANDISARDVLGVAKSTGELEKFQARSGRELQKKEIQLVDRSNSSVTLTLWGAQAENFDGSGNPVIALKGARISEFGGGKTLSTISGTLLKINPEITECYQLKGWFESDGMNANANDISARGGLGVVDQQLGSSLDKGDYYQVKGTILLLRRENCLYKACPKDGCNKKVVDNDNGTYTCEKCGKSYENFRFRLLCNVSMALFTNKLFEFQILG</sequence>
<dbReference type="AlphaFoldDB" id="N6UE02"/>
<evidence type="ECO:0000256" key="5">
    <source>
        <dbReference type="ARBA" id="ARBA00022771"/>
    </source>
</evidence>
<dbReference type="InterPro" id="IPR012340">
    <property type="entry name" value="NA-bd_OB-fold"/>
</dbReference>
<evidence type="ECO:0000256" key="2">
    <source>
        <dbReference type="ARBA" id="ARBA00005690"/>
    </source>
</evidence>
<keyword evidence="5" id="KW-0863">Zinc-finger</keyword>
<gene>
    <name evidence="9" type="ORF">YQE_04687</name>
</gene>
<keyword evidence="8" id="KW-0539">Nucleus</keyword>
<dbReference type="GO" id="GO:0005634">
    <property type="term" value="C:nucleus"/>
    <property type="evidence" value="ECO:0007669"/>
    <property type="project" value="UniProtKB-SubCell"/>
</dbReference>
<dbReference type="SUPFAM" id="SSF50249">
    <property type="entry name" value="Nucleic acid-binding proteins"/>
    <property type="match status" value="4"/>
</dbReference>
<keyword evidence="6" id="KW-0862">Zinc</keyword>
<dbReference type="GO" id="GO:0008270">
    <property type="term" value="F:zinc ion binding"/>
    <property type="evidence" value="ECO:0007669"/>
    <property type="project" value="UniProtKB-KW"/>
</dbReference>
<dbReference type="InterPro" id="IPR013955">
    <property type="entry name" value="Rep_factor-A_C"/>
</dbReference>
<dbReference type="InterPro" id="IPR047192">
    <property type="entry name" value="Euk_RPA1_DBD_C"/>
</dbReference>
<evidence type="ECO:0000256" key="1">
    <source>
        <dbReference type="ARBA" id="ARBA00004123"/>
    </source>
</evidence>
<evidence type="ECO:0000256" key="4">
    <source>
        <dbReference type="ARBA" id="ARBA00022723"/>
    </source>
</evidence>
<protein>
    <recommendedName>
        <fullName evidence="10">Replication protein A subunit</fullName>
    </recommendedName>
</protein>
<dbReference type="EMBL" id="KB740818">
    <property type="protein sequence ID" value="ENN78856.1"/>
    <property type="molecule type" value="Genomic_DNA"/>
</dbReference>
<evidence type="ECO:0008006" key="10">
    <source>
        <dbReference type="Google" id="ProtNLM"/>
    </source>
</evidence>
<evidence type="ECO:0000313" key="9">
    <source>
        <dbReference type="EMBL" id="ENN78856.1"/>
    </source>
</evidence>